<name>A0A9P4TDW2_CURKU</name>
<comment type="similarity">
    <text evidence="4">Belongs to the AB hydrolase superfamily. AKT2 hydrolase family.</text>
</comment>
<feature type="domain" description="Catalase core" evidence="16">
    <location>
        <begin position="360"/>
        <end position="750"/>
    </location>
</feature>
<dbReference type="Proteomes" id="UP000801428">
    <property type="component" value="Unassembled WGS sequence"/>
</dbReference>
<evidence type="ECO:0000256" key="3">
    <source>
        <dbReference type="ARBA" id="ARBA00005329"/>
    </source>
</evidence>
<evidence type="ECO:0000256" key="13">
    <source>
        <dbReference type="ARBA" id="ARBA00023324"/>
    </source>
</evidence>
<dbReference type="InterPro" id="IPR041399">
    <property type="entry name" value="Catalase_large_C"/>
</dbReference>
<proteinExistence type="inferred from homology"/>
<comment type="catalytic activity">
    <reaction evidence="14">
        <text>2 H2O2 = O2 + 2 H2O</text>
        <dbReference type="Rhea" id="RHEA:20309"/>
        <dbReference type="ChEBI" id="CHEBI:15377"/>
        <dbReference type="ChEBI" id="CHEBI:15379"/>
        <dbReference type="ChEBI" id="CHEBI:16240"/>
        <dbReference type="EC" id="1.11.1.6"/>
    </reaction>
</comment>
<keyword evidence="10 14" id="KW-0408">Iron</keyword>
<dbReference type="InterPro" id="IPR002226">
    <property type="entry name" value="Catalase_haem_BS"/>
</dbReference>
<dbReference type="InterPro" id="IPR024712">
    <property type="entry name" value="Catalase_clade2"/>
</dbReference>
<dbReference type="GO" id="GO:0005829">
    <property type="term" value="C:cytosol"/>
    <property type="evidence" value="ECO:0007669"/>
    <property type="project" value="TreeGrafter"/>
</dbReference>
<comment type="caution">
    <text evidence="17">The sequence shown here is derived from an EMBL/GenBank/DDBJ whole genome shotgun (WGS) entry which is preliminary data.</text>
</comment>
<comment type="function">
    <text evidence="15">Catalyzes the degradation of hydrogen peroxide (H(2)O(2)) generated by peroxisomal oxidases to water and oxygen, thereby protecting cells from the toxic effects of hydrogen peroxide.</text>
</comment>
<dbReference type="EC" id="1.11.1.6" evidence="5 14"/>
<accession>A0A9P4TDW2</accession>
<dbReference type="SUPFAM" id="SSF53474">
    <property type="entry name" value="alpha/beta-Hydrolases"/>
    <property type="match status" value="1"/>
</dbReference>
<evidence type="ECO:0000256" key="5">
    <source>
        <dbReference type="ARBA" id="ARBA00012314"/>
    </source>
</evidence>
<keyword evidence="13 14" id="KW-0376">Hydrogen peroxide</keyword>
<dbReference type="Gene3D" id="3.40.50.1820">
    <property type="entry name" value="alpha/beta hydrolase"/>
    <property type="match status" value="1"/>
</dbReference>
<evidence type="ECO:0000256" key="6">
    <source>
        <dbReference type="ARBA" id="ARBA00022559"/>
    </source>
</evidence>
<dbReference type="Gene3D" id="2.40.180.10">
    <property type="entry name" value="Catalase core domain"/>
    <property type="match status" value="1"/>
</dbReference>
<dbReference type="GO" id="GO:0004177">
    <property type="term" value="F:aminopeptidase activity"/>
    <property type="evidence" value="ECO:0007669"/>
    <property type="project" value="InterPro"/>
</dbReference>
<comment type="cofactor">
    <cofactor evidence="1">
        <name>heme</name>
        <dbReference type="ChEBI" id="CHEBI:30413"/>
    </cofactor>
</comment>
<dbReference type="SMART" id="SM01060">
    <property type="entry name" value="Catalase"/>
    <property type="match status" value="1"/>
</dbReference>
<dbReference type="PROSITE" id="PS51402">
    <property type="entry name" value="CATALASE_3"/>
    <property type="match status" value="1"/>
</dbReference>
<dbReference type="Pfam" id="PF00561">
    <property type="entry name" value="Abhydrolase_1"/>
    <property type="match status" value="1"/>
</dbReference>
<evidence type="ECO:0000256" key="4">
    <source>
        <dbReference type="ARBA" id="ARBA00005668"/>
    </source>
</evidence>
<dbReference type="PANTHER" id="PTHR42821">
    <property type="entry name" value="CATALASE"/>
    <property type="match status" value="1"/>
</dbReference>
<dbReference type="InterPro" id="IPR005944">
    <property type="entry name" value="Pro_iminopeptidase"/>
</dbReference>
<gene>
    <name evidence="17" type="primary">CAT1</name>
    <name evidence="17" type="ORF">E8E13_004620</name>
</gene>
<evidence type="ECO:0000256" key="10">
    <source>
        <dbReference type="ARBA" id="ARBA00023004"/>
    </source>
</evidence>
<dbReference type="AlphaFoldDB" id="A0A9P4TDW2"/>
<keyword evidence="11" id="KW-0843">Virulence</keyword>
<dbReference type="EMBL" id="SWKU01000011">
    <property type="protein sequence ID" value="KAF3002445.1"/>
    <property type="molecule type" value="Genomic_DNA"/>
</dbReference>
<dbReference type="SUPFAM" id="SSF52317">
    <property type="entry name" value="Class I glutamine amidotransferase-like"/>
    <property type="match status" value="1"/>
</dbReference>
<sequence>MAQIPQVQGYEHADAWETNWLRVDEHHELYYEQYGQRDGKAVIYLHGGPGGHISKGNTSFFNPKDYRVVLLDQRGCGKSRPNASTINNTTWHLVDDIEALRKHLGVTKWHVVFGGSWGSTLALAYAQTHPSSVGSLVLRGIFAVRDLELKWTMVPGGASILFPDHFDEFINFLPENERADHVTSYHKRLMSDDESISHPAARAWNKWEVSISTLYPNTAGLAQLDDASYNLAHARTEAHYFQNKAWLEDGQLLRKENIDKIRHIPTTIVQGRYDVVCPPITAWELHKAFPESKLHWVSDAGHSATEPGTKKKLIEACEEYAEILGNITEKAKSMTGAQSKKVAQLSADTKDVHDPSWRITSDYGVKQHDTDHWLAAVSEDKQGPQLLEDPFGREKIHRFDHERIPERVVHARGAGAFGKFTLFESAADVSKAGILTDTSRTTPVFVRFSTVLGSRGSADTVRDVRGFAIKHYTEEGNWDLVGNNIPVFFIQDAMKFPDVIHSGKPEPDSEIPQAQSAHNNFWDFQYMHPETTHMHFWTMSDRAIPRSYRMMQGFGVNTFTLENDKGERHFVKFHYTPDLGVHSFVWDEALKIAGQDPDFHRKDLWQAIEAGSYPKWKFGIQTIKEGDEDQFEFDILDATKVWPEELVPIRYIGELELNKNPDEYFTQTEQIAFCTSHVVPGIGFSDDPLLQGRNFSYHDTQLSRLGVNWQELPINKPVCPVMNFNRDGAMRHTITKGKVNYWPNRFETVPPAKPEEGAYVDYPAKVAGMKQRIHSRKFKEHKNQAELFYNSMSEPEKAHIQAAFAFELDHCDDPIVYKRMVERIVEIDLELAQAVAEMVGADIPQEATRQKHNKKAKGLSQMDFLPKTPTIATRMVAILIADGYDKVAYNGIKAALTAQGALPFTISPRRNKIFADGEDKSGDGVVADHHLEGQRSTMYDSVFIPGGEKSVATLSKNGRAVHWVREAFGHLKAIGATGEGVAFVKQCVELPGMEFSASTDVQNSYGVVTAAKVSPDGFKEAVKIAKEAADFVGQYTFAISQHKNFDRELAGLNSMVAY</sequence>
<dbReference type="Pfam" id="PF00199">
    <property type="entry name" value="Catalase"/>
    <property type="match status" value="1"/>
</dbReference>
<dbReference type="Gene3D" id="3.40.50.880">
    <property type="match status" value="1"/>
</dbReference>
<dbReference type="CDD" id="cd03132">
    <property type="entry name" value="GATase1_catalase"/>
    <property type="match status" value="1"/>
</dbReference>
<dbReference type="Gene3D" id="1.20.1370.20">
    <property type="match status" value="1"/>
</dbReference>
<dbReference type="GO" id="GO:0046872">
    <property type="term" value="F:metal ion binding"/>
    <property type="evidence" value="ECO:0007669"/>
    <property type="project" value="UniProtKB-KW"/>
</dbReference>
<evidence type="ECO:0000256" key="7">
    <source>
        <dbReference type="ARBA" id="ARBA00022617"/>
    </source>
</evidence>
<evidence type="ECO:0000313" key="18">
    <source>
        <dbReference type="Proteomes" id="UP000801428"/>
    </source>
</evidence>
<dbReference type="InterPro" id="IPR024708">
    <property type="entry name" value="Catalase_AS"/>
</dbReference>
<reference evidence="17" key="1">
    <citation type="submission" date="2019-04" db="EMBL/GenBank/DDBJ databases">
        <title>Sequencing of skin fungus with MAO and IRED activity.</title>
        <authorList>
            <person name="Marsaioli A.J."/>
            <person name="Bonatto J.M.C."/>
            <person name="Reis Junior O."/>
        </authorList>
    </citation>
    <scope>NUCLEOTIDE SEQUENCE</scope>
    <source>
        <strain evidence="17">30M1</strain>
    </source>
</reference>
<dbReference type="GO" id="GO:0006979">
    <property type="term" value="P:response to oxidative stress"/>
    <property type="evidence" value="ECO:0007669"/>
    <property type="project" value="InterPro"/>
</dbReference>
<keyword evidence="6 14" id="KW-0575">Peroxidase</keyword>
<dbReference type="InterPro" id="IPR011614">
    <property type="entry name" value="Catalase_core"/>
</dbReference>
<dbReference type="GO" id="GO:0004096">
    <property type="term" value="F:catalase activity"/>
    <property type="evidence" value="ECO:0007669"/>
    <property type="project" value="UniProtKB-EC"/>
</dbReference>
<dbReference type="SUPFAM" id="SSF56634">
    <property type="entry name" value="Heme-dependent catalase-like"/>
    <property type="match status" value="1"/>
</dbReference>
<dbReference type="InterPro" id="IPR029062">
    <property type="entry name" value="Class_I_gatase-like"/>
</dbReference>
<evidence type="ECO:0000256" key="15">
    <source>
        <dbReference type="RuleBase" id="RU004142"/>
    </source>
</evidence>
<dbReference type="InterPro" id="IPR043156">
    <property type="entry name" value="Catalase_clade2_helical"/>
</dbReference>
<evidence type="ECO:0000256" key="9">
    <source>
        <dbReference type="ARBA" id="ARBA00023002"/>
    </source>
</evidence>
<dbReference type="Pfam" id="PF18011">
    <property type="entry name" value="Catalase_C"/>
    <property type="match status" value="1"/>
</dbReference>
<evidence type="ECO:0000259" key="16">
    <source>
        <dbReference type="SMART" id="SM01060"/>
    </source>
</evidence>
<dbReference type="GO" id="GO:0005777">
    <property type="term" value="C:peroxisome"/>
    <property type="evidence" value="ECO:0007669"/>
    <property type="project" value="UniProtKB-SubCell"/>
</dbReference>
<dbReference type="GO" id="GO:0042744">
    <property type="term" value="P:hydrogen peroxide catabolic process"/>
    <property type="evidence" value="ECO:0007669"/>
    <property type="project" value="UniProtKB-KW"/>
</dbReference>
<dbReference type="GO" id="GO:0006508">
    <property type="term" value="P:proteolysis"/>
    <property type="evidence" value="ECO:0007669"/>
    <property type="project" value="InterPro"/>
</dbReference>
<comment type="similarity">
    <text evidence="3 14">Belongs to the catalase family.</text>
</comment>
<evidence type="ECO:0000256" key="1">
    <source>
        <dbReference type="ARBA" id="ARBA00001971"/>
    </source>
</evidence>
<evidence type="ECO:0000256" key="2">
    <source>
        <dbReference type="ARBA" id="ARBA00004275"/>
    </source>
</evidence>
<evidence type="ECO:0000313" key="17">
    <source>
        <dbReference type="EMBL" id="KAF3002445.1"/>
    </source>
</evidence>
<dbReference type="InterPro" id="IPR018028">
    <property type="entry name" value="Catalase"/>
</dbReference>
<dbReference type="PROSITE" id="PS00437">
    <property type="entry name" value="CATALASE_1"/>
    <property type="match status" value="1"/>
</dbReference>
<protein>
    <recommendedName>
        <fullName evidence="5 14">Catalase</fullName>
        <ecNumber evidence="5 14">1.11.1.6</ecNumber>
    </recommendedName>
</protein>
<evidence type="ECO:0000256" key="11">
    <source>
        <dbReference type="ARBA" id="ARBA00023026"/>
    </source>
</evidence>
<dbReference type="PANTHER" id="PTHR42821:SF1">
    <property type="entry name" value="CATALASE-B"/>
    <property type="match status" value="1"/>
</dbReference>
<evidence type="ECO:0000256" key="8">
    <source>
        <dbReference type="ARBA" id="ARBA00022723"/>
    </source>
</evidence>
<dbReference type="NCBIfam" id="TIGR01249">
    <property type="entry name" value="pro_imino_pep_1"/>
    <property type="match status" value="1"/>
</dbReference>
<organism evidence="17 18">
    <name type="scientific">Curvularia kusanoi</name>
    <name type="common">Cochliobolus kusanoi</name>
    <dbReference type="NCBI Taxonomy" id="90978"/>
    <lineage>
        <taxon>Eukaryota</taxon>
        <taxon>Fungi</taxon>
        <taxon>Dikarya</taxon>
        <taxon>Ascomycota</taxon>
        <taxon>Pezizomycotina</taxon>
        <taxon>Dothideomycetes</taxon>
        <taxon>Pleosporomycetidae</taxon>
        <taxon>Pleosporales</taxon>
        <taxon>Pleosporineae</taxon>
        <taxon>Pleosporaceae</taxon>
        <taxon>Curvularia</taxon>
    </lineage>
</organism>
<dbReference type="InterPro" id="IPR010582">
    <property type="entry name" value="Catalase_immune_responsive"/>
</dbReference>
<dbReference type="InterPro" id="IPR000073">
    <property type="entry name" value="AB_hydrolase_1"/>
</dbReference>
<dbReference type="Pfam" id="PF06628">
    <property type="entry name" value="Catalase-rel"/>
    <property type="match status" value="1"/>
</dbReference>
<keyword evidence="9 14" id="KW-0560">Oxidoreductase</keyword>
<dbReference type="PROSITE" id="PS00438">
    <property type="entry name" value="CATALASE_2"/>
    <property type="match status" value="1"/>
</dbReference>
<dbReference type="PRINTS" id="PR00067">
    <property type="entry name" value="CATALASE"/>
</dbReference>
<keyword evidence="7 14" id="KW-0349">Heme</keyword>
<dbReference type="InterPro" id="IPR029058">
    <property type="entry name" value="AB_hydrolase_fold"/>
</dbReference>
<dbReference type="GO" id="GO:0020037">
    <property type="term" value="F:heme binding"/>
    <property type="evidence" value="ECO:0007669"/>
    <property type="project" value="InterPro"/>
</dbReference>
<evidence type="ECO:0000256" key="14">
    <source>
        <dbReference type="RuleBase" id="RU000498"/>
    </source>
</evidence>
<dbReference type="OrthoDB" id="6880011at2759"/>
<keyword evidence="18" id="KW-1185">Reference proteome</keyword>
<keyword evidence="8 14" id="KW-0479">Metal-binding</keyword>
<dbReference type="InterPro" id="IPR020835">
    <property type="entry name" value="Catalase_sf"/>
</dbReference>
<evidence type="ECO:0000256" key="12">
    <source>
        <dbReference type="ARBA" id="ARBA00023140"/>
    </source>
</evidence>
<comment type="subcellular location">
    <subcellularLocation>
        <location evidence="2">Peroxisome</location>
    </subcellularLocation>
</comment>
<keyword evidence="12" id="KW-0576">Peroxisome</keyword>
<dbReference type="FunFam" id="2.40.180.10:FF:000003">
    <property type="entry name" value="Catalase"/>
    <property type="match status" value="1"/>
</dbReference>